<name>A0A0K1RCZ2_9CORY</name>
<reference evidence="2 3" key="1">
    <citation type="submission" date="2015-08" db="EMBL/GenBank/DDBJ databases">
        <authorList>
            <person name="Babu N.S."/>
            <person name="Beckwith C.J."/>
            <person name="Beseler K.G."/>
            <person name="Brison A."/>
            <person name="Carone J.V."/>
            <person name="Caskin T.P."/>
            <person name="Diamond M."/>
            <person name="Durham M.E."/>
            <person name="Foxe J.M."/>
            <person name="Go M."/>
            <person name="Henderson B.A."/>
            <person name="Jones I.B."/>
            <person name="McGettigan J.A."/>
            <person name="Micheletti S.J."/>
            <person name="Nasrallah M.E."/>
            <person name="Ortiz D."/>
            <person name="Piller C.R."/>
            <person name="Privatt S.R."/>
            <person name="Schneider S.L."/>
            <person name="Sharp S."/>
            <person name="Smith T.C."/>
            <person name="Stanton J.D."/>
            <person name="Ullery H.E."/>
            <person name="Wilson R.J."/>
            <person name="Serrano M.G."/>
            <person name="Buck G."/>
            <person name="Lee V."/>
            <person name="Wang Y."/>
            <person name="Carvalho R."/>
            <person name="Voegtly L."/>
            <person name="Shi R."/>
            <person name="Duckworth R."/>
            <person name="Johnson A."/>
            <person name="Loviza R."/>
            <person name="Walstead R."/>
            <person name="Shah Z."/>
            <person name="Kiflezghi M."/>
            <person name="Wade K."/>
            <person name="Ball S.L."/>
            <person name="Bradley K.W."/>
            <person name="Asai D.J."/>
            <person name="Bowman C.A."/>
            <person name="Russell D.A."/>
            <person name="Pope W.H."/>
            <person name="Jacobs-Sera D."/>
            <person name="Hendrix R.W."/>
            <person name="Hatfull G.F."/>
        </authorList>
    </citation>
    <scope>NUCLEOTIDE SEQUENCE [LARGE SCALE GENOMIC DNA]</scope>
    <source>
        <strain evidence="2 3">PUDD_83A45</strain>
    </source>
</reference>
<dbReference type="Proteomes" id="UP000060016">
    <property type="component" value="Chromosome"/>
</dbReference>
<dbReference type="STRING" id="156976.AK829_07755"/>
<dbReference type="KEGG" id="crie:AK829_07755"/>
<keyword evidence="1" id="KW-1133">Transmembrane helix</keyword>
<sequence length="167" mass="18108">MLNLSNTQRNWVVLAIAAWIVALIGLIFIPQSRPEAAEVKIAPTNSLTTSLAGARPNSGAVVANLVNPALVYDTNTYSAYTILCPNEPPELINAKLEAFELDPALDLNGRYGYVLLLPHDVEAPVSLDQVALNDINICTTPHTETYPLDAGMPFFYSDGQWQLGIAQ</sequence>
<organism evidence="2 3">
    <name type="scientific">Corynebacterium riegelii</name>
    <dbReference type="NCBI Taxonomy" id="156976"/>
    <lineage>
        <taxon>Bacteria</taxon>
        <taxon>Bacillati</taxon>
        <taxon>Actinomycetota</taxon>
        <taxon>Actinomycetes</taxon>
        <taxon>Mycobacteriales</taxon>
        <taxon>Corynebacteriaceae</taxon>
        <taxon>Corynebacterium</taxon>
    </lineage>
</organism>
<protein>
    <submittedName>
        <fullName evidence="2">Uncharacterized protein</fullName>
    </submittedName>
</protein>
<proteinExistence type="predicted"/>
<dbReference type="EMBL" id="CP012342">
    <property type="protein sequence ID" value="AKV59066.1"/>
    <property type="molecule type" value="Genomic_DNA"/>
</dbReference>
<keyword evidence="3" id="KW-1185">Reference proteome</keyword>
<dbReference type="RefSeq" id="WP_052205332.1">
    <property type="nucleotide sequence ID" value="NZ_CP012342.1"/>
</dbReference>
<dbReference type="PATRIC" id="fig|156976.3.peg.1551"/>
<evidence type="ECO:0000256" key="1">
    <source>
        <dbReference type="SAM" id="Phobius"/>
    </source>
</evidence>
<evidence type="ECO:0000313" key="3">
    <source>
        <dbReference type="Proteomes" id="UP000060016"/>
    </source>
</evidence>
<keyword evidence="1" id="KW-0472">Membrane</keyword>
<keyword evidence="1" id="KW-0812">Transmembrane</keyword>
<gene>
    <name evidence="2" type="ORF">AK829_07755</name>
</gene>
<accession>A0A0K1RCZ2</accession>
<evidence type="ECO:0000313" key="2">
    <source>
        <dbReference type="EMBL" id="AKV59066.1"/>
    </source>
</evidence>
<feature type="transmembrane region" description="Helical" evidence="1">
    <location>
        <begin position="12"/>
        <end position="30"/>
    </location>
</feature>
<dbReference type="AlphaFoldDB" id="A0A0K1RCZ2"/>